<comment type="subcellular location">
    <subcellularLocation>
        <location evidence="1">Membrane</location>
        <topology evidence="1">Multi-pass membrane protein</topology>
    </subcellularLocation>
</comment>
<feature type="transmembrane region" description="Helical" evidence="5">
    <location>
        <begin position="255"/>
        <end position="273"/>
    </location>
</feature>
<feature type="transmembrane region" description="Helical" evidence="5">
    <location>
        <begin position="386"/>
        <end position="405"/>
    </location>
</feature>
<evidence type="ECO:0000256" key="2">
    <source>
        <dbReference type="ARBA" id="ARBA00022692"/>
    </source>
</evidence>
<dbReference type="SUPFAM" id="SSF103473">
    <property type="entry name" value="MFS general substrate transporter"/>
    <property type="match status" value="1"/>
</dbReference>
<dbReference type="Proteomes" id="UP001165652">
    <property type="component" value="Unassembled WGS sequence"/>
</dbReference>
<organism evidence="7 8">
    <name type="scientific">Rhodoplanes tepidamans</name>
    <name type="common">Rhodoplanes cryptolactis</name>
    <dbReference type="NCBI Taxonomy" id="200616"/>
    <lineage>
        <taxon>Bacteria</taxon>
        <taxon>Pseudomonadati</taxon>
        <taxon>Pseudomonadota</taxon>
        <taxon>Alphaproteobacteria</taxon>
        <taxon>Hyphomicrobiales</taxon>
        <taxon>Nitrobacteraceae</taxon>
        <taxon>Rhodoplanes</taxon>
    </lineage>
</organism>
<evidence type="ECO:0000313" key="7">
    <source>
        <dbReference type="EMBL" id="MDC7786891.1"/>
    </source>
</evidence>
<sequence>MSHLDTSSSGVAEAAERPTKTRFVLLACLFIGIFIAYLDRVNVSVLAANDTFLTEMGIKGMPVQIGMMMSVFLAAYGVSNVVLSPIGDYLGPRKAMLLCILLWNVSLLIGGLATVFTTFLVSRVILGIGEGTYYPLQSLFVKNWFPTQERGRANATWIIGQSLSPAIAMPLFTYVIGAFGWRESFHLCFVLGLIPLFILWRYTADTPRDHKRINKLELDHIESGQVAERQKDAAAGSDKLSLFDRIKPFVFSYRFWLLALWYICLQFMYWGLVSWLPVYLKTARGFSWTEMGWLASLPFVFGILFKAVTGWLIDRIGRNAPILCGSMLVSGICLYVGATAPDKYVAAVLLSLATGVCSMGTPAAWTLLQSLVPGKSMSTAGGTMNGIANGLSALSPALIGLFVAMTGGYTGGLICLAVVAGVATVSSGVLAAQRY</sequence>
<keyword evidence="2 5" id="KW-0812">Transmembrane</keyword>
<gene>
    <name evidence="7" type="ORF">PQJ73_14450</name>
</gene>
<accession>A0ABT5JBY1</accession>
<evidence type="ECO:0000256" key="4">
    <source>
        <dbReference type="ARBA" id="ARBA00023136"/>
    </source>
</evidence>
<feature type="transmembrane region" description="Helical" evidence="5">
    <location>
        <begin position="184"/>
        <end position="202"/>
    </location>
</feature>
<dbReference type="Gene3D" id="1.20.1250.20">
    <property type="entry name" value="MFS general substrate transporter like domains"/>
    <property type="match status" value="2"/>
</dbReference>
<feature type="transmembrane region" description="Helical" evidence="5">
    <location>
        <begin position="63"/>
        <end position="83"/>
    </location>
</feature>
<name>A0ABT5JBY1_RHOTP</name>
<feature type="domain" description="Major facilitator superfamily (MFS) profile" evidence="6">
    <location>
        <begin position="25"/>
        <end position="435"/>
    </location>
</feature>
<dbReference type="InterPro" id="IPR011701">
    <property type="entry name" value="MFS"/>
</dbReference>
<reference evidence="7" key="2">
    <citation type="submission" date="2023-02" db="EMBL/GenBank/DDBJ databases">
        <authorList>
            <person name="Rayyan A."/>
            <person name="Meyer T."/>
            <person name="Kyndt J.A."/>
        </authorList>
    </citation>
    <scope>NUCLEOTIDE SEQUENCE</scope>
    <source>
        <strain evidence="7">DSM 9987</strain>
    </source>
</reference>
<comment type="caution">
    <text evidence="7">The sequence shown here is derived from an EMBL/GenBank/DDBJ whole genome shotgun (WGS) entry which is preliminary data.</text>
</comment>
<feature type="transmembrane region" description="Helical" evidence="5">
    <location>
        <begin position="320"/>
        <end position="338"/>
    </location>
</feature>
<dbReference type="PANTHER" id="PTHR11662:SF399">
    <property type="entry name" value="FI19708P1-RELATED"/>
    <property type="match status" value="1"/>
</dbReference>
<feature type="transmembrane region" description="Helical" evidence="5">
    <location>
        <begin position="293"/>
        <end position="313"/>
    </location>
</feature>
<proteinExistence type="predicted"/>
<feature type="transmembrane region" description="Helical" evidence="5">
    <location>
        <begin position="411"/>
        <end position="432"/>
    </location>
</feature>
<feature type="transmembrane region" description="Helical" evidence="5">
    <location>
        <begin position="23"/>
        <end position="43"/>
    </location>
</feature>
<protein>
    <submittedName>
        <fullName evidence="7">MFS transporter</fullName>
    </submittedName>
</protein>
<evidence type="ECO:0000313" key="8">
    <source>
        <dbReference type="Proteomes" id="UP001165652"/>
    </source>
</evidence>
<feature type="transmembrane region" description="Helical" evidence="5">
    <location>
        <begin position="95"/>
        <end position="113"/>
    </location>
</feature>
<dbReference type="Pfam" id="PF07690">
    <property type="entry name" value="MFS_1"/>
    <property type="match status" value="1"/>
</dbReference>
<reference evidence="7" key="1">
    <citation type="journal article" date="2023" name="Microbiol Resour">
        <title>Genome Sequences of Rhodoplanes serenus and Two Thermotolerant Strains, Rhodoplanes tepidamans and 'Rhodoplanes cryptolactis,' Further Refine the Genus.</title>
        <authorList>
            <person name="Rayyan A.A."/>
            <person name="Kyndt J.A."/>
        </authorList>
    </citation>
    <scope>NUCLEOTIDE SEQUENCE</scope>
    <source>
        <strain evidence="7">DSM 9987</strain>
    </source>
</reference>
<evidence type="ECO:0000256" key="3">
    <source>
        <dbReference type="ARBA" id="ARBA00022989"/>
    </source>
</evidence>
<dbReference type="PANTHER" id="PTHR11662">
    <property type="entry name" value="SOLUTE CARRIER FAMILY 17"/>
    <property type="match status" value="1"/>
</dbReference>
<keyword evidence="3 5" id="KW-1133">Transmembrane helix</keyword>
<evidence type="ECO:0000256" key="1">
    <source>
        <dbReference type="ARBA" id="ARBA00004141"/>
    </source>
</evidence>
<dbReference type="CDD" id="cd17319">
    <property type="entry name" value="MFS_ExuT_GudP_like"/>
    <property type="match status" value="1"/>
</dbReference>
<dbReference type="InterPro" id="IPR036259">
    <property type="entry name" value="MFS_trans_sf"/>
</dbReference>
<feature type="transmembrane region" description="Helical" evidence="5">
    <location>
        <begin position="157"/>
        <end position="178"/>
    </location>
</feature>
<evidence type="ECO:0000256" key="5">
    <source>
        <dbReference type="SAM" id="Phobius"/>
    </source>
</evidence>
<dbReference type="InterPro" id="IPR050382">
    <property type="entry name" value="MFS_Na/Anion_cotransporter"/>
</dbReference>
<keyword evidence="8" id="KW-1185">Reference proteome</keyword>
<dbReference type="InterPro" id="IPR020846">
    <property type="entry name" value="MFS_dom"/>
</dbReference>
<dbReference type="RefSeq" id="WP_272777738.1">
    <property type="nucleotide sequence ID" value="NZ_JAQQLI010000021.1"/>
</dbReference>
<evidence type="ECO:0000259" key="6">
    <source>
        <dbReference type="PROSITE" id="PS50850"/>
    </source>
</evidence>
<keyword evidence="4 5" id="KW-0472">Membrane</keyword>
<feature type="transmembrane region" description="Helical" evidence="5">
    <location>
        <begin position="344"/>
        <end position="365"/>
    </location>
</feature>
<dbReference type="EMBL" id="JAQQLI010000021">
    <property type="protein sequence ID" value="MDC7786891.1"/>
    <property type="molecule type" value="Genomic_DNA"/>
</dbReference>
<dbReference type="PROSITE" id="PS50850">
    <property type="entry name" value="MFS"/>
    <property type="match status" value="1"/>
</dbReference>